<evidence type="ECO:0000256" key="1">
    <source>
        <dbReference type="ARBA" id="ARBA00004141"/>
    </source>
</evidence>
<dbReference type="GO" id="GO:0140359">
    <property type="term" value="F:ABC-type transporter activity"/>
    <property type="evidence" value="ECO:0007669"/>
    <property type="project" value="InterPro"/>
</dbReference>
<gene>
    <name evidence="7" type="primary">sagH</name>
    <name evidence="7" type="ORF">NCTC11085_01511</name>
</gene>
<dbReference type="Pfam" id="PF12698">
    <property type="entry name" value="ABC2_membrane_3"/>
    <property type="match status" value="1"/>
</dbReference>
<evidence type="ECO:0000256" key="2">
    <source>
        <dbReference type="ARBA" id="ARBA00022692"/>
    </source>
</evidence>
<proteinExistence type="predicted"/>
<feature type="transmembrane region" description="Helical" evidence="5">
    <location>
        <begin position="133"/>
        <end position="156"/>
    </location>
</feature>
<accession>A0A2X3VVM7</accession>
<feature type="domain" description="ABC-2 type transporter transmembrane" evidence="6">
    <location>
        <begin position="48"/>
        <end position="233"/>
    </location>
</feature>
<feature type="transmembrane region" description="Helical" evidence="5">
    <location>
        <begin position="168"/>
        <end position="194"/>
    </location>
</feature>
<name>A0A2X3VVM7_STRSA</name>
<reference evidence="7 8" key="1">
    <citation type="submission" date="2018-06" db="EMBL/GenBank/DDBJ databases">
        <authorList>
            <consortium name="Pathogen Informatics"/>
            <person name="Doyle S."/>
        </authorList>
    </citation>
    <scope>NUCLEOTIDE SEQUENCE [LARGE SCALE GENOMIC DNA]</scope>
    <source>
        <strain evidence="7 8">NCTC11085</strain>
    </source>
</reference>
<dbReference type="Proteomes" id="UP000249623">
    <property type="component" value="Chromosome 1"/>
</dbReference>
<dbReference type="GO" id="GO:0016020">
    <property type="term" value="C:membrane"/>
    <property type="evidence" value="ECO:0007669"/>
    <property type="project" value="UniProtKB-SubCell"/>
</dbReference>
<protein>
    <submittedName>
        <fullName evidence="7">Streptolysin S export transmembrane protein</fullName>
    </submittedName>
</protein>
<evidence type="ECO:0000256" key="5">
    <source>
        <dbReference type="SAM" id="Phobius"/>
    </source>
</evidence>
<evidence type="ECO:0000259" key="6">
    <source>
        <dbReference type="Pfam" id="PF12698"/>
    </source>
</evidence>
<dbReference type="RefSeq" id="WP_002924102.1">
    <property type="nucleotide sequence ID" value="NZ_LS483346.1"/>
</dbReference>
<comment type="subcellular location">
    <subcellularLocation>
        <location evidence="1">Membrane</location>
        <topology evidence="1">Multi-pass membrane protein</topology>
    </subcellularLocation>
</comment>
<keyword evidence="3 5" id="KW-1133">Transmembrane helix</keyword>
<feature type="transmembrane region" description="Helical" evidence="5">
    <location>
        <begin position="214"/>
        <end position="234"/>
    </location>
</feature>
<feature type="transmembrane region" description="Helical" evidence="5">
    <location>
        <begin position="95"/>
        <end position="118"/>
    </location>
</feature>
<dbReference type="AlphaFoldDB" id="A0A2X3VVM7"/>
<organism evidence="7 8">
    <name type="scientific">Streptococcus sanguinis</name>
    <dbReference type="NCBI Taxonomy" id="1305"/>
    <lineage>
        <taxon>Bacteria</taxon>
        <taxon>Bacillati</taxon>
        <taxon>Bacillota</taxon>
        <taxon>Bacilli</taxon>
        <taxon>Lactobacillales</taxon>
        <taxon>Streptococcaceae</taxon>
        <taxon>Streptococcus</taxon>
    </lineage>
</organism>
<evidence type="ECO:0000313" key="8">
    <source>
        <dbReference type="Proteomes" id="UP000249623"/>
    </source>
</evidence>
<evidence type="ECO:0000256" key="3">
    <source>
        <dbReference type="ARBA" id="ARBA00022989"/>
    </source>
</evidence>
<sequence>MTKWNLIKFDISYNIARKPVILVYLFIFPFLLFAVLGYLANTSFSGGMSSFDYYGLTIIIYFQLTMGTMISNMIMEENVKLPNMRIAYSLEDENYIYISKIVALTLVNAISIGVYMFLLKGIYHVNFGSNPLIVYITYMILGFFSTCLGTVLCIALKDESAANNILGIVQLIFCIFGGIFFPITYLGKIGLLLSNFSIVKWVNYGIGAYVYEQSMTGLLAIWVLSIFLTILFLISARKMFRIQLFIH</sequence>
<feature type="transmembrane region" description="Helical" evidence="5">
    <location>
        <begin position="53"/>
        <end position="74"/>
    </location>
</feature>
<keyword evidence="2 5" id="KW-0812">Transmembrane</keyword>
<evidence type="ECO:0000313" key="7">
    <source>
        <dbReference type="EMBL" id="SQF35133.1"/>
    </source>
</evidence>
<dbReference type="InterPro" id="IPR013525">
    <property type="entry name" value="ABC2_TM"/>
</dbReference>
<evidence type="ECO:0000256" key="4">
    <source>
        <dbReference type="ARBA" id="ARBA00023136"/>
    </source>
</evidence>
<dbReference type="EMBL" id="LS483346">
    <property type="protein sequence ID" value="SQF35133.1"/>
    <property type="molecule type" value="Genomic_DNA"/>
</dbReference>
<keyword evidence="4 5" id="KW-0472">Membrane</keyword>
<feature type="transmembrane region" description="Helical" evidence="5">
    <location>
        <begin position="21"/>
        <end position="41"/>
    </location>
</feature>